<accession>A0A3N4LL44</accession>
<dbReference type="InParanoid" id="A0A3N4LL44"/>
<dbReference type="AlphaFoldDB" id="A0A3N4LL44"/>
<dbReference type="EMBL" id="ML121546">
    <property type="protein sequence ID" value="RPB23530.1"/>
    <property type="molecule type" value="Genomic_DNA"/>
</dbReference>
<reference evidence="2 3" key="1">
    <citation type="journal article" date="2018" name="Nat. Ecol. Evol.">
        <title>Pezizomycetes genomes reveal the molecular basis of ectomycorrhizal truffle lifestyle.</title>
        <authorList>
            <person name="Murat C."/>
            <person name="Payen T."/>
            <person name="Noel B."/>
            <person name="Kuo A."/>
            <person name="Morin E."/>
            <person name="Chen J."/>
            <person name="Kohler A."/>
            <person name="Krizsan K."/>
            <person name="Balestrini R."/>
            <person name="Da Silva C."/>
            <person name="Montanini B."/>
            <person name="Hainaut M."/>
            <person name="Levati E."/>
            <person name="Barry K.W."/>
            <person name="Belfiori B."/>
            <person name="Cichocki N."/>
            <person name="Clum A."/>
            <person name="Dockter R.B."/>
            <person name="Fauchery L."/>
            <person name="Guy J."/>
            <person name="Iotti M."/>
            <person name="Le Tacon F."/>
            <person name="Lindquist E.A."/>
            <person name="Lipzen A."/>
            <person name="Malagnac F."/>
            <person name="Mello A."/>
            <person name="Molinier V."/>
            <person name="Miyauchi S."/>
            <person name="Poulain J."/>
            <person name="Riccioni C."/>
            <person name="Rubini A."/>
            <person name="Sitrit Y."/>
            <person name="Splivallo R."/>
            <person name="Traeger S."/>
            <person name="Wang M."/>
            <person name="Zifcakova L."/>
            <person name="Wipf D."/>
            <person name="Zambonelli A."/>
            <person name="Paolocci F."/>
            <person name="Nowrousian M."/>
            <person name="Ottonello S."/>
            <person name="Baldrian P."/>
            <person name="Spatafora J.W."/>
            <person name="Henrissat B."/>
            <person name="Nagy L.G."/>
            <person name="Aury J.M."/>
            <person name="Wincker P."/>
            <person name="Grigoriev I.V."/>
            <person name="Bonfante P."/>
            <person name="Martin F.M."/>
        </authorList>
    </citation>
    <scope>NUCLEOTIDE SEQUENCE [LARGE SCALE GENOMIC DNA]</scope>
    <source>
        <strain evidence="2 3">ATCC MYA-4762</strain>
    </source>
</reference>
<gene>
    <name evidence="2" type="ORF">L211DRAFT_849792</name>
</gene>
<organism evidence="2 3">
    <name type="scientific">Terfezia boudieri ATCC MYA-4762</name>
    <dbReference type="NCBI Taxonomy" id="1051890"/>
    <lineage>
        <taxon>Eukaryota</taxon>
        <taxon>Fungi</taxon>
        <taxon>Dikarya</taxon>
        <taxon>Ascomycota</taxon>
        <taxon>Pezizomycotina</taxon>
        <taxon>Pezizomycetes</taxon>
        <taxon>Pezizales</taxon>
        <taxon>Pezizaceae</taxon>
        <taxon>Terfezia</taxon>
    </lineage>
</organism>
<feature type="compositionally biased region" description="Polar residues" evidence="1">
    <location>
        <begin position="241"/>
        <end position="251"/>
    </location>
</feature>
<feature type="region of interest" description="Disordered" evidence="1">
    <location>
        <begin position="222"/>
        <end position="297"/>
    </location>
</feature>
<name>A0A3N4LL44_9PEZI</name>
<sequence length="297" mass="32984">MDGNPNLYTTELINMKQEKILDLGLEEVLNKKLIGPMVEDRVIELRLTLEDDQAQRREDKEEECELKETEILQLICYISEVQREFREGYGETMGVLVVQVNDIREALSLFNWYMANQLKSLNKQVVELGTQIMIQLSELRNRLVKTTPTDMGRIIPDSTESTIEEAAETLARADRAERVEKGAKGTNIVILEKPSRDSFVVDNSPICNLGAFGAPLKYAKYRDGSTSSEPSPASSPVKSNKPVNSRGVSNQPEDEHGEPPAPKALKKDLGTQMANNKQACQPGMNASIHTGIAPKAS</sequence>
<evidence type="ECO:0000313" key="2">
    <source>
        <dbReference type="EMBL" id="RPB23530.1"/>
    </source>
</evidence>
<keyword evidence="3" id="KW-1185">Reference proteome</keyword>
<proteinExistence type="predicted"/>
<feature type="compositionally biased region" description="Low complexity" evidence="1">
    <location>
        <begin position="225"/>
        <end position="239"/>
    </location>
</feature>
<dbReference type="Proteomes" id="UP000267821">
    <property type="component" value="Unassembled WGS sequence"/>
</dbReference>
<evidence type="ECO:0000256" key="1">
    <source>
        <dbReference type="SAM" id="MobiDB-lite"/>
    </source>
</evidence>
<protein>
    <submittedName>
        <fullName evidence="2">Uncharacterized protein</fullName>
    </submittedName>
</protein>
<evidence type="ECO:0000313" key="3">
    <source>
        <dbReference type="Proteomes" id="UP000267821"/>
    </source>
</evidence>